<evidence type="ECO:0000256" key="4">
    <source>
        <dbReference type="ARBA" id="ARBA00022449"/>
    </source>
</evidence>
<evidence type="ECO:0000256" key="12">
    <source>
        <dbReference type="PROSITE-ProRule" id="PRU01094"/>
    </source>
</evidence>
<dbReference type="GO" id="GO:0005509">
    <property type="term" value="F:calcium ion binding"/>
    <property type="evidence" value="ECO:0007669"/>
    <property type="project" value="InterPro"/>
</dbReference>
<evidence type="ECO:0000256" key="1">
    <source>
        <dbReference type="ARBA" id="ARBA00004434"/>
    </source>
</evidence>
<dbReference type="PROSITE" id="PS51758">
    <property type="entry name" value="LETM1_RBD"/>
    <property type="match status" value="1"/>
</dbReference>
<keyword evidence="4" id="KW-0050">Antiport</keyword>
<dbReference type="Pfam" id="PF07766">
    <property type="entry name" value="LETM1_RBD"/>
    <property type="match status" value="1"/>
</dbReference>
<dbReference type="InterPro" id="IPR011992">
    <property type="entry name" value="EF-hand-dom_pair"/>
</dbReference>
<feature type="region of interest" description="Disordered" evidence="13">
    <location>
        <begin position="170"/>
        <end position="379"/>
    </location>
</feature>
<feature type="compositionally biased region" description="Gly residues" evidence="13">
    <location>
        <begin position="514"/>
        <end position="523"/>
    </location>
</feature>
<proteinExistence type="inferred from homology"/>
<feature type="region of interest" description="Disordered" evidence="13">
    <location>
        <begin position="503"/>
        <end position="523"/>
    </location>
</feature>
<dbReference type="InterPro" id="IPR033122">
    <property type="entry name" value="LETM1-like_RBD"/>
</dbReference>
<dbReference type="SUPFAM" id="SSF47473">
    <property type="entry name" value="EF-hand"/>
    <property type="match status" value="1"/>
</dbReference>
<dbReference type="EMBL" id="AGNL01047239">
    <property type="protein sequence ID" value="EJK47193.1"/>
    <property type="molecule type" value="Genomic_DNA"/>
</dbReference>
<dbReference type="InterPro" id="IPR018247">
    <property type="entry name" value="EF_Hand_1_Ca_BS"/>
</dbReference>
<keyword evidence="5" id="KW-0812">Transmembrane</keyword>
<keyword evidence="6" id="KW-0999">Mitochondrion inner membrane</keyword>
<feature type="compositionally biased region" description="Basic and acidic residues" evidence="13">
    <location>
        <begin position="277"/>
        <end position="290"/>
    </location>
</feature>
<comment type="similarity">
    <text evidence="2">Belongs to the LETM1 family.</text>
</comment>
<name>K0R337_THAOC</name>
<feature type="compositionally biased region" description="Basic and acidic residues" evidence="13">
    <location>
        <begin position="230"/>
        <end position="244"/>
    </location>
</feature>
<dbReference type="InterPro" id="IPR002048">
    <property type="entry name" value="EF_hand_dom"/>
</dbReference>
<dbReference type="OrthoDB" id="275278at2759"/>
<feature type="domain" description="EF-hand" evidence="14">
    <location>
        <begin position="409"/>
        <end position="444"/>
    </location>
</feature>
<feature type="domain" description="EF-hand" evidence="14">
    <location>
        <begin position="446"/>
        <end position="481"/>
    </location>
</feature>
<keyword evidence="7" id="KW-0106">Calcium</keyword>
<dbReference type="Pfam" id="PF13499">
    <property type="entry name" value="EF-hand_7"/>
    <property type="match status" value="1"/>
</dbReference>
<evidence type="ECO:0000256" key="13">
    <source>
        <dbReference type="SAM" id="MobiDB-lite"/>
    </source>
</evidence>
<dbReference type="Proteomes" id="UP000266841">
    <property type="component" value="Unassembled WGS sequence"/>
</dbReference>
<keyword evidence="8" id="KW-1133">Transmembrane helix</keyword>
<dbReference type="AlphaFoldDB" id="K0R337"/>
<dbReference type="PROSITE" id="PS50222">
    <property type="entry name" value="EF_HAND_2"/>
    <property type="match status" value="2"/>
</dbReference>
<keyword evidence="4" id="KW-0813">Transport</keyword>
<reference evidence="16 17" key="1">
    <citation type="journal article" date="2012" name="Genome Biol.">
        <title>Genome and low-iron response of an oceanic diatom adapted to chronic iron limitation.</title>
        <authorList>
            <person name="Lommer M."/>
            <person name="Specht M."/>
            <person name="Roy A.S."/>
            <person name="Kraemer L."/>
            <person name="Andreson R."/>
            <person name="Gutowska M.A."/>
            <person name="Wolf J."/>
            <person name="Bergner S.V."/>
            <person name="Schilhabel M.B."/>
            <person name="Klostermeier U.C."/>
            <person name="Beiko R.G."/>
            <person name="Rosenstiel P."/>
            <person name="Hippler M."/>
            <person name="Laroche J."/>
        </authorList>
    </citation>
    <scope>NUCLEOTIDE SEQUENCE [LARGE SCALE GENOMIC DNA]</scope>
    <source>
        <strain evidence="16 17">CCMP1005</strain>
    </source>
</reference>
<keyword evidence="9 12" id="KW-0496">Mitochondrion</keyword>
<dbReference type="InterPro" id="IPR044202">
    <property type="entry name" value="LETM1/MDM38-like"/>
</dbReference>
<keyword evidence="17" id="KW-1185">Reference proteome</keyword>
<accession>K0R337</accession>
<dbReference type="Gene3D" id="1.10.238.10">
    <property type="entry name" value="EF-hand"/>
    <property type="match status" value="1"/>
</dbReference>
<dbReference type="GO" id="GO:0005743">
    <property type="term" value="C:mitochondrial inner membrane"/>
    <property type="evidence" value="ECO:0007669"/>
    <property type="project" value="UniProtKB-SubCell"/>
</dbReference>
<comment type="subcellular location">
    <subcellularLocation>
        <location evidence="1">Mitochondrion inner membrane</location>
        <topology evidence="1">Single-pass membrane protein</topology>
    </subcellularLocation>
</comment>
<organism evidence="16 17">
    <name type="scientific">Thalassiosira oceanica</name>
    <name type="common">Marine diatom</name>
    <dbReference type="NCBI Taxonomy" id="159749"/>
    <lineage>
        <taxon>Eukaryota</taxon>
        <taxon>Sar</taxon>
        <taxon>Stramenopiles</taxon>
        <taxon>Ochrophyta</taxon>
        <taxon>Bacillariophyta</taxon>
        <taxon>Coscinodiscophyceae</taxon>
        <taxon>Thalassiosirophycidae</taxon>
        <taxon>Thalassiosirales</taxon>
        <taxon>Thalassiosiraceae</taxon>
        <taxon>Thalassiosira</taxon>
    </lineage>
</organism>
<dbReference type="PANTHER" id="PTHR14009:SF1">
    <property type="entry name" value="MITOCHONDRIAL PROTON_CALCIUM EXCHANGER PROTEIN"/>
    <property type="match status" value="1"/>
</dbReference>
<feature type="compositionally biased region" description="Basic and acidic residues" evidence="13">
    <location>
        <begin position="352"/>
        <end position="363"/>
    </location>
</feature>
<dbReference type="SMART" id="SM00054">
    <property type="entry name" value="EFh"/>
    <property type="match status" value="2"/>
</dbReference>
<dbReference type="GO" id="GO:0043022">
    <property type="term" value="F:ribosome binding"/>
    <property type="evidence" value="ECO:0007669"/>
    <property type="project" value="InterPro"/>
</dbReference>
<evidence type="ECO:0000256" key="3">
    <source>
        <dbReference type="ARBA" id="ARBA00020557"/>
    </source>
</evidence>
<evidence type="ECO:0000256" key="5">
    <source>
        <dbReference type="ARBA" id="ARBA00022692"/>
    </source>
</evidence>
<keyword evidence="10" id="KW-0472">Membrane</keyword>
<evidence type="ECO:0000313" key="17">
    <source>
        <dbReference type="Proteomes" id="UP000266841"/>
    </source>
</evidence>
<dbReference type="PANTHER" id="PTHR14009">
    <property type="entry name" value="LEUCINE ZIPPER-EF-HAND CONTAINING TRANSMEMBRANE PROTEIN"/>
    <property type="match status" value="1"/>
</dbReference>
<protein>
    <recommendedName>
        <fullName evidence="3">Mitochondrial proton/calcium exchanger protein</fullName>
    </recommendedName>
    <alternativeName>
        <fullName evidence="11">Leucine zipper-EF-hand-containing transmembrane protein 1</fullName>
    </alternativeName>
</protein>
<dbReference type="GO" id="GO:0015297">
    <property type="term" value="F:antiporter activity"/>
    <property type="evidence" value="ECO:0007669"/>
    <property type="project" value="UniProtKB-KW"/>
</dbReference>
<evidence type="ECO:0000259" key="15">
    <source>
        <dbReference type="PROSITE" id="PS51758"/>
    </source>
</evidence>
<dbReference type="PROSITE" id="PS00018">
    <property type="entry name" value="EF_HAND_1"/>
    <property type="match status" value="1"/>
</dbReference>
<evidence type="ECO:0000256" key="11">
    <source>
        <dbReference type="ARBA" id="ARBA00031360"/>
    </source>
</evidence>
<evidence type="ECO:0000256" key="7">
    <source>
        <dbReference type="ARBA" id="ARBA00022837"/>
    </source>
</evidence>
<comment type="caution">
    <text evidence="16">The sequence shown here is derived from an EMBL/GenBank/DDBJ whole genome shotgun (WGS) entry which is preliminary data.</text>
</comment>
<evidence type="ECO:0000256" key="8">
    <source>
        <dbReference type="ARBA" id="ARBA00022989"/>
    </source>
</evidence>
<evidence type="ECO:0000313" key="16">
    <source>
        <dbReference type="EMBL" id="EJK47193.1"/>
    </source>
</evidence>
<evidence type="ECO:0000256" key="6">
    <source>
        <dbReference type="ARBA" id="ARBA00022792"/>
    </source>
</evidence>
<evidence type="ECO:0000256" key="10">
    <source>
        <dbReference type="ARBA" id="ARBA00023136"/>
    </source>
</evidence>
<gene>
    <name evidence="16" type="ORF">THAOC_34109</name>
</gene>
<dbReference type="OMA" id="PEDEHEM"/>
<dbReference type="GO" id="GO:0030003">
    <property type="term" value="P:intracellular monoatomic cation homeostasis"/>
    <property type="evidence" value="ECO:0007669"/>
    <property type="project" value="TreeGrafter"/>
</dbReference>
<feature type="compositionally biased region" description="Basic and acidic residues" evidence="13">
    <location>
        <begin position="170"/>
        <end position="182"/>
    </location>
</feature>
<feature type="domain" description="Letm1 RBD" evidence="15">
    <location>
        <begin position="1"/>
        <end position="134"/>
    </location>
</feature>
<evidence type="ECO:0000256" key="2">
    <source>
        <dbReference type="ARBA" id="ARBA00009584"/>
    </source>
</evidence>
<sequence length="523" mass="57532">MGLPPYGNDNLLRFQLRHKTRVLKEDDQRILWEGIDSLTKMELREACRERGMRSTGLSKEAYRESLQQWLDLSVQKKVPISLLIMSRTFFLHDEMLYVEENAQTGGTEKKASAEEASTRGLADAMSGIDKDLLNEITLEMASSEEKSKSTDIRRIQLEVLEHQNELIKEEQEERDAAAEKVRDRKAKHAAAEEEDKANKLATAEEADAPVAASGGGEIETAESAAADPVDAGRAEIAEDTVKSEDDGEDDSGDEDDVELSTDEIKAISQLASPDPVQAEREELKRIKEALSETVSSDEQSAAEEGDDDDEGEEIRRQAEEEALEVSASISIDEPLRTEEAQNEAAQALLEIEEAKKDSSRDPSESADGDTGQDSPATVAVGDVKLQKAIDRLSGRVEDMVGKIETQLTDVESKIGDKFHLLDRDGDGVLTMEEMAQVLQTVLKRELTSEEAMAIAEDMDQDKDGFFSVAELAQWCESESVVKLAEEGRDEDLDDLITERVHKRRRLRGDSSGSGSEGSGGGAK</sequence>
<feature type="compositionally biased region" description="Low complexity" evidence="13">
    <location>
        <begin position="199"/>
        <end position="212"/>
    </location>
</feature>
<dbReference type="eggNOG" id="KOG1043">
    <property type="taxonomic scope" value="Eukaryota"/>
</dbReference>
<feature type="compositionally biased region" description="Acidic residues" evidence="13">
    <location>
        <begin position="300"/>
        <end position="312"/>
    </location>
</feature>
<evidence type="ECO:0000259" key="14">
    <source>
        <dbReference type="PROSITE" id="PS50222"/>
    </source>
</evidence>
<dbReference type="CDD" id="cd00051">
    <property type="entry name" value="EFh"/>
    <property type="match status" value="1"/>
</dbReference>
<feature type="compositionally biased region" description="Acidic residues" evidence="13">
    <location>
        <begin position="245"/>
        <end position="261"/>
    </location>
</feature>
<evidence type="ECO:0000256" key="9">
    <source>
        <dbReference type="ARBA" id="ARBA00023128"/>
    </source>
</evidence>